<sequence>MTNCFPQKRPRANVYADHPFTLIKTPVFQLNPETHVNPLLLPSHPTIFHDMASEMALIHNLIFRGLNSIYLQAPHIQSADTLSFVNYMHQWCRAIDIHHRGEEAEFFPAIEKAAGEAGIMDINIEQHKAFTGPLEAFGKYVEACCQHRDVFDGGKVVRMINDFGPALKEHLNAEIGTILGLEKYGQERMAHLVPLFAEESKKAMKSMGLTAGLPFVAVNLDMNYEDGIWREKVPPKEGQRILTVVRNITYWLHRDWWKFGSCDRHGNLQRLYAATDE</sequence>
<proteinExistence type="predicted"/>
<accession>A0A8K0WSB3</accession>
<dbReference type="OrthoDB" id="58416at2759"/>
<dbReference type="AlphaFoldDB" id="A0A8K0WSB3"/>
<evidence type="ECO:0000313" key="3">
    <source>
        <dbReference type="Proteomes" id="UP000813444"/>
    </source>
</evidence>
<evidence type="ECO:0000259" key="1">
    <source>
        <dbReference type="Pfam" id="PF01814"/>
    </source>
</evidence>
<dbReference type="InterPro" id="IPR012312">
    <property type="entry name" value="Hemerythrin-like"/>
</dbReference>
<feature type="domain" description="Hemerythrin-like" evidence="1">
    <location>
        <begin position="54"/>
        <end position="177"/>
    </location>
</feature>
<evidence type="ECO:0000313" key="2">
    <source>
        <dbReference type="EMBL" id="KAH7319685.1"/>
    </source>
</evidence>
<gene>
    <name evidence="2" type="ORF">B0I35DRAFT_352704</name>
</gene>
<reference evidence="2" key="1">
    <citation type="journal article" date="2021" name="Nat. Commun.">
        <title>Genetic determinants of endophytism in the Arabidopsis root mycobiome.</title>
        <authorList>
            <person name="Mesny F."/>
            <person name="Miyauchi S."/>
            <person name="Thiergart T."/>
            <person name="Pickel B."/>
            <person name="Atanasova L."/>
            <person name="Karlsson M."/>
            <person name="Huettel B."/>
            <person name="Barry K.W."/>
            <person name="Haridas S."/>
            <person name="Chen C."/>
            <person name="Bauer D."/>
            <person name="Andreopoulos W."/>
            <person name="Pangilinan J."/>
            <person name="LaButti K."/>
            <person name="Riley R."/>
            <person name="Lipzen A."/>
            <person name="Clum A."/>
            <person name="Drula E."/>
            <person name="Henrissat B."/>
            <person name="Kohler A."/>
            <person name="Grigoriev I.V."/>
            <person name="Martin F.M."/>
            <person name="Hacquard S."/>
        </authorList>
    </citation>
    <scope>NUCLEOTIDE SEQUENCE</scope>
    <source>
        <strain evidence="2">MPI-CAGE-CH-0235</strain>
    </source>
</reference>
<comment type="caution">
    <text evidence="2">The sequence shown here is derived from an EMBL/GenBank/DDBJ whole genome shotgun (WGS) entry which is preliminary data.</text>
</comment>
<name>A0A8K0WSB3_9HYPO</name>
<dbReference type="EMBL" id="JAGPNK010000006">
    <property type="protein sequence ID" value="KAH7319685.1"/>
    <property type="molecule type" value="Genomic_DNA"/>
</dbReference>
<dbReference type="Proteomes" id="UP000813444">
    <property type="component" value="Unassembled WGS sequence"/>
</dbReference>
<keyword evidence="3" id="KW-1185">Reference proteome</keyword>
<organism evidence="2 3">
    <name type="scientific">Stachybotrys elegans</name>
    <dbReference type="NCBI Taxonomy" id="80388"/>
    <lineage>
        <taxon>Eukaryota</taxon>
        <taxon>Fungi</taxon>
        <taxon>Dikarya</taxon>
        <taxon>Ascomycota</taxon>
        <taxon>Pezizomycotina</taxon>
        <taxon>Sordariomycetes</taxon>
        <taxon>Hypocreomycetidae</taxon>
        <taxon>Hypocreales</taxon>
        <taxon>Stachybotryaceae</taxon>
        <taxon>Stachybotrys</taxon>
    </lineage>
</organism>
<protein>
    <submittedName>
        <fullName evidence="2">Hemerythrin HHE cation binding domain-containing protein</fullName>
    </submittedName>
</protein>
<dbReference type="Gene3D" id="1.20.120.520">
    <property type="entry name" value="nmb1532 protein domain like"/>
    <property type="match status" value="1"/>
</dbReference>
<dbReference type="Pfam" id="PF01814">
    <property type="entry name" value="Hemerythrin"/>
    <property type="match status" value="1"/>
</dbReference>
<dbReference type="InterPro" id="IPR053206">
    <property type="entry name" value="Dimeric_xanthone_biosynth"/>
</dbReference>
<dbReference type="PANTHER" id="PTHR38048:SF2">
    <property type="entry name" value="HEMERYTHRIN-LIKE DOMAIN-CONTAINING PROTEIN"/>
    <property type="match status" value="1"/>
</dbReference>
<dbReference type="PANTHER" id="PTHR38048">
    <property type="entry name" value="EXPRESSED PROTEIN"/>
    <property type="match status" value="1"/>
</dbReference>